<keyword evidence="1" id="KW-0732">Signal</keyword>
<dbReference type="Proteomes" id="UP000094094">
    <property type="component" value="Chromosome"/>
</dbReference>
<evidence type="ECO:0000313" key="2">
    <source>
        <dbReference type="EMBL" id="AOP49322.1"/>
    </source>
</evidence>
<accession>A0A1D7VRB8</accession>
<sequence length="112" mass="11166">MRKNIAALALACGAFTALAAPVGTAQALPAPGQAAAGSCARPWHDGNTYGYGCKGYPAGYKVQASAQCNNGGWAYGSKVSISGSSYGWSYAYCAGKGGYKLGTGGYVILGPA</sequence>
<feature type="signal peptide" evidence="1">
    <location>
        <begin position="1"/>
        <end position="19"/>
    </location>
</feature>
<evidence type="ECO:0000256" key="1">
    <source>
        <dbReference type="SAM" id="SignalP"/>
    </source>
</evidence>
<protein>
    <submittedName>
        <fullName evidence="2">Uncharacterized protein</fullName>
    </submittedName>
</protein>
<dbReference type="AlphaFoldDB" id="A0A1D7VRB8"/>
<evidence type="ECO:0000313" key="3">
    <source>
        <dbReference type="Proteomes" id="UP000094094"/>
    </source>
</evidence>
<dbReference type="RefSeq" id="WP_069571435.1">
    <property type="nucleotide sequence ID" value="NZ_CP017157.1"/>
</dbReference>
<dbReference type="OrthoDB" id="4335893at2"/>
<reference evidence="2 3" key="1">
    <citation type="submission" date="2016-09" db="EMBL/GenBank/DDBJ databases">
        <title>Complete genome sequencing of Streptomyces lydicus 103 and metabolic pathways analysis of antibiotic biosynthesis.</title>
        <authorList>
            <person name="Jia N."/>
            <person name="Ding M.-Z."/>
            <person name="Gao F."/>
            <person name="Yuan Y.-J."/>
        </authorList>
    </citation>
    <scope>NUCLEOTIDE SEQUENCE [LARGE SCALE GENOMIC DNA]</scope>
    <source>
        <strain evidence="2 3">103</strain>
    </source>
</reference>
<keyword evidence="3" id="KW-1185">Reference proteome</keyword>
<dbReference type="KEGG" id="slc:SL103_26475"/>
<gene>
    <name evidence="2" type="ORF">SL103_26475</name>
</gene>
<organism evidence="2 3">
    <name type="scientific">Streptomyces lydicus</name>
    <dbReference type="NCBI Taxonomy" id="47763"/>
    <lineage>
        <taxon>Bacteria</taxon>
        <taxon>Bacillati</taxon>
        <taxon>Actinomycetota</taxon>
        <taxon>Actinomycetes</taxon>
        <taxon>Kitasatosporales</taxon>
        <taxon>Streptomycetaceae</taxon>
        <taxon>Streptomyces</taxon>
    </lineage>
</organism>
<dbReference type="EMBL" id="CP017157">
    <property type="protein sequence ID" value="AOP49322.1"/>
    <property type="molecule type" value="Genomic_DNA"/>
</dbReference>
<name>A0A1D7VRB8_9ACTN</name>
<feature type="chain" id="PRO_5038633222" evidence="1">
    <location>
        <begin position="20"/>
        <end position="112"/>
    </location>
</feature>
<proteinExistence type="predicted"/>